<dbReference type="InterPro" id="IPR036388">
    <property type="entry name" value="WH-like_DNA-bd_sf"/>
</dbReference>
<evidence type="ECO:0000256" key="1">
    <source>
        <dbReference type="ARBA" id="ARBA00023125"/>
    </source>
</evidence>
<dbReference type="AlphaFoldDB" id="A0A1V6C5K0"/>
<sequence length="147" mass="16911">MFLTTRVRYGIRALIEIGINYNKQPVLLKVISKNQDLSLKYLDHIFTRLRTRGIIRKIKAKKGGYLLTKSPKEITLYDIIEALEGIGNIECLEDSRICPRTNHCGARVVWNRLNVKIIGVLKSITLEDFIKEHKKINKTKKSTGFSI</sequence>
<comment type="caution">
    <text evidence="2">The sequence shown here is derived from an EMBL/GenBank/DDBJ whole genome shotgun (WGS) entry which is preliminary data.</text>
</comment>
<dbReference type="PROSITE" id="PS51197">
    <property type="entry name" value="HTH_RRF2_2"/>
    <property type="match status" value="1"/>
</dbReference>
<dbReference type="EMBL" id="MWDQ01000140">
    <property type="protein sequence ID" value="OQB72130.1"/>
    <property type="molecule type" value="Genomic_DNA"/>
</dbReference>
<dbReference type="PANTHER" id="PTHR33221">
    <property type="entry name" value="WINGED HELIX-TURN-HELIX TRANSCRIPTIONAL REGULATOR, RRF2 FAMILY"/>
    <property type="match status" value="1"/>
</dbReference>
<reference evidence="2" key="1">
    <citation type="submission" date="2017-02" db="EMBL/GenBank/DDBJ databases">
        <title>Delving into the versatile metabolic prowess of the omnipresent phylum Bacteroidetes.</title>
        <authorList>
            <person name="Nobu M.K."/>
            <person name="Mei R."/>
            <person name="Narihiro T."/>
            <person name="Kuroda K."/>
            <person name="Liu W.-T."/>
        </authorList>
    </citation>
    <scope>NUCLEOTIDE SEQUENCE</scope>
    <source>
        <strain evidence="2">ADurb.Bin131</strain>
    </source>
</reference>
<name>A0A1V6C5K0_UNCT6</name>
<keyword evidence="1" id="KW-0238">DNA-binding</keyword>
<dbReference type="Gene3D" id="1.10.10.10">
    <property type="entry name" value="Winged helix-like DNA-binding domain superfamily/Winged helix DNA-binding domain"/>
    <property type="match status" value="1"/>
</dbReference>
<dbReference type="PANTHER" id="PTHR33221:SF5">
    <property type="entry name" value="HTH-TYPE TRANSCRIPTIONAL REGULATOR ISCR"/>
    <property type="match status" value="1"/>
</dbReference>
<dbReference type="GO" id="GO:0005829">
    <property type="term" value="C:cytosol"/>
    <property type="evidence" value="ECO:0007669"/>
    <property type="project" value="TreeGrafter"/>
</dbReference>
<accession>A0A1V6C5K0</accession>
<dbReference type="InterPro" id="IPR036390">
    <property type="entry name" value="WH_DNA-bd_sf"/>
</dbReference>
<dbReference type="Pfam" id="PF02082">
    <property type="entry name" value="Rrf2"/>
    <property type="match status" value="1"/>
</dbReference>
<dbReference type="Proteomes" id="UP000485562">
    <property type="component" value="Unassembled WGS sequence"/>
</dbReference>
<dbReference type="GO" id="GO:0003677">
    <property type="term" value="F:DNA binding"/>
    <property type="evidence" value="ECO:0007669"/>
    <property type="project" value="UniProtKB-KW"/>
</dbReference>
<proteinExistence type="predicted"/>
<protein>
    <submittedName>
        <fullName evidence="2">HTH-type transcriptional regulator CymR</fullName>
    </submittedName>
</protein>
<organism evidence="2">
    <name type="scientific">candidate division TA06 bacterium ADurb.Bin131</name>
    <dbReference type="NCBI Taxonomy" id="1852827"/>
    <lineage>
        <taxon>Bacteria</taxon>
        <taxon>Bacteria division TA06</taxon>
    </lineage>
</organism>
<dbReference type="NCBIfam" id="TIGR00738">
    <property type="entry name" value="rrf2_super"/>
    <property type="match status" value="1"/>
</dbReference>
<dbReference type="InterPro" id="IPR000944">
    <property type="entry name" value="Tscrpt_reg_Rrf2"/>
</dbReference>
<dbReference type="GO" id="GO:0003700">
    <property type="term" value="F:DNA-binding transcription factor activity"/>
    <property type="evidence" value="ECO:0007669"/>
    <property type="project" value="TreeGrafter"/>
</dbReference>
<evidence type="ECO:0000313" key="2">
    <source>
        <dbReference type="EMBL" id="OQB72130.1"/>
    </source>
</evidence>
<dbReference type="SUPFAM" id="SSF46785">
    <property type="entry name" value="Winged helix' DNA-binding domain"/>
    <property type="match status" value="1"/>
</dbReference>
<gene>
    <name evidence="2" type="primary">cymR</name>
    <name evidence="2" type="ORF">BWX89_01461</name>
</gene>